<feature type="domain" description="LOB" evidence="3">
    <location>
        <begin position="9"/>
        <end position="111"/>
    </location>
</feature>
<name>A0ABC8S8M3_9AQUA</name>
<dbReference type="PROSITE" id="PS50891">
    <property type="entry name" value="LOB"/>
    <property type="match status" value="1"/>
</dbReference>
<protein>
    <recommendedName>
        <fullName evidence="3">LOB domain-containing protein</fullName>
    </recommendedName>
</protein>
<organism evidence="4 5">
    <name type="scientific">Ilex paraguariensis</name>
    <name type="common">yerba mate</name>
    <dbReference type="NCBI Taxonomy" id="185542"/>
    <lineage>
        <taxon>Eukaryota</taxon>
        <taxon>Viridiplantae</taxon>
        <taxon>Streptophyta</taxon>
        <taxon>Embryophyta</taxon>
        <taxon>Tracheophyta</taxon>
        <taxon>Spermatophyta</taxon>
        <taxon>Magnoliopsida</taxon>
        <taxon>eudicotyledons</taxon>
        <taxon>Gunneridae</taxon>
        <taxon>Pentapetalae</taxon>
        <taxon>asterids</taxon>
        <taxon>campanulids</taxon>
        <taxon>Aquifoliales</taxon>
        <taxon>Aquifoliaceae</taxon>
        <taxon>Ilex</taxon>
    </lineage>
</organism>
<sequence length="279" mass="31464">MTVKGGTSQACAACKYQRRRCSPECALAPYFPANHPKMFQNAHRLYGVCNIMKILRQSNDDEQKEEAMKSIIYESNMREKFPVHGCCGIIRQLHYQLRQAIEELQYVHAQLAICREKCFTQVPSSPHFSPSSELQLGLNPTGTDAVPVFQHYSAGNEMPFAMNDFLTNENDGVYVELSDNIMGSSSSRPNFLVMEPYYEDQMMQNNLADNQAQWVANSHAFRFKPESGISRDYDGMPAVETIADDRQSYIESEEACESSSESSLKDATQSMIEDVKTGS</sequence>
<feature type="region of interest" description="Disordered" evidence="2">
    <location>
        <begin position="250"/>
        <end position="279"/>
    </location>
</feature>
<dbReference type="PANTHER" id="PTHR31301">
    <property type="entry name" value="LOB DOMAIN-CONTAINING PROTEIN 4-RELATED"/>
    <property type="match status" value="1"/>
</dbReference>
<evidence type="ECO:0000313" key="4">
    <source>
        <dbReference type="EMBL" id="CAK9151378.1"/>
    </source>
</evidence>
<feature type="non-terminal residue" evidence="4">
    <location>
        <position position="279"/>
    </location>
</feature>
<evidence type="ECO:0000313" key="5">
    <source>
        <dbReference type="Proteomes" id="UP001642360"/>
    </source>
</evidence>
<dbReference type="InterPro" id="IPR004883">
    <property type="entry name" value="LOB"/>
</dbReference>
<comment type="caution">
    <text evidence="4">The sequence shown here is derived from an EMBL/GenBank/DDBJ whole genome shotgun (WGS) entry which is preliminary data.</text>
</comment>
<dbReference type="PANTHER" id="PTHR31301:SF21">
    <property type="entry name" value="LOB DOMAIN-CONTAINING PROTEIN 27-RELATED"/>
    <property type="match status" value="1"/>
</dbReference>
<dbReference type="AlphaFoldDB" id="A0ABC8S8M3"/>
<comment type="similarity">
    <text evidence="1">Belongs to the LOB domain-containing protein family.</text>
</comment>
<reference evidence="4 5" key="1">
    <citation type="submission" date="2024-02" db="EMBL/GenBank/DDBJ databases">
        <authorList>
            <person name="Vignale AGUSTIN F."/>
            <person name="Sosa J E."/>
            <person name="Modenutti C."/>
        </authorList>
    </citation>
    <scope>NUCLEOTIDE SEQUENCE [LARGE SCALE GENOMIC DNA]</scope>
</reference>
<evidence type="ECO:0000259" key="3">
    <source>
        <dbReference type="PROSITE" id="PS50891"/>
    </source>
</evidence>
<evidence type="ECO:0000256" key="1">
    <source>
        <dbReference type="ARBA" id="ARBA00005474"/>
    </source>
</evidence>
<dbReference type="Pfam" id="PF03195">
    <property type="entry name" value="LOB"/>
    <property type="match status" value="1"/>
</dbReference>
<dbReference type="Proteomes" id="UP001642360">
    <property type="component" value="Unassembled WGS sequence"/>
</dbReference>
<gene>
    <name evidence="4" type="ORF">ILEXP_LOCUS19537</name>
</gene>
<evidence type="ECO:0000256" key="2">
    <source>
        <dbReference type="SAM" id="MobiDB-lite"/>
    </source>
</evidence>
<accession>A0ABC8S8M3</accession>
<dbReference type="EMBL" id="CAUOFW020002125">
    <property type="protein sequence ID" value="CAK9151378.1"/>
    <property type="molecule type" value="Genomic_DNA"/>
</dbReference>
<proteinExistence type="inferred from homology"/>
<keyword evidence="5" id="KW-1185">Reference proteome</keyword>